<dbReference type="EMBL" id="JAIVGD010000015">
    <property type="protein sequence ID" value="KAH0758780.1"/>
    <property type="molecule type" value="Genomic_DNA"/>
</dbReference>
<dbReference type="Proteomes" id="UP000826656">
    <property type="component" value="Unassembled WGS sequence"/>
</dbReference>
<reference evidence="1 2" key="1">
    <citation type="journal article" date="2021" name="bioRxiv">
        <title>Chromosome-scale and haplotype-resolved genome assembly of a tetraploid potato cultivar.</title>
        <authorList>
            <person name="Sun H."/>
            <person name="Jiao W.-B."/>
            <person name="Krause K."/>
            <person name="Campoy J.A."/>
            <person name="Goel M."/>
            <person name="Folz-Donahue K."/>
            <person name="Kukat C."/>
            <person name="Huettel B."/>
            <person name="Schneeberger K."/>
        </authorList>
    </citation>
    <scope>NUCLEOTIDE SEQUENCE [LARGE SCALE GENOMIC DNA]</scope>
    <source>
        <strain evidence="1">SolTubOtavaFocal</strain>
        <tissue evidence="1">Leaves</tissue>
    </source>
</reference>
<proteinExistence type="predicted"/>
<accession>A0ABQ7V3W2</accession>
<evidence type="ECO:0000313" key="2">
    <source>
        <dbReference type="Proteomes" id="UP000826656"/>
    </source>
</evidence>
<gene>
    <name evidence="1" type="ORF">KY290_022273</name>
</gene>
<name>A0ABQ7V3W2_SOLTU</name>
<organism evidence="1 2">
    <name type="scientific">Solanum tuberosum</name>
    <name type="common">Potato</name>
    <dbReference type="NCBI Taxonomy" id="4113"/>
    <lineage>
        <taxon>Eukaryota</taxon>
        <taxon>Viridiplantae</taxon>
        <taxon>Streptophyta</taxon>
        <taxon>Embryophyta</taxon>
        <taxon>Tracheophyta</taxon>
        <taxon>Spermatophyta</taxon>
        <taxon>Magnoliopsida</taxon>
        <taxon>eudicotyledons</taxon>
        <taxon>Gunneridae</taxon>
        <taxon>Pentapetalae</taxon>
        <taxon>asterids</taxon>
        <taxon>lamiids</taxon>
        <taxon>Solanales</taxon>
        <taxon>Solanaceae</taxon>
        <taxon>Solanoideae</taxon>
        <taxon>Solaneae</taxon>
        <taxon>Solanum</taxon>
    </lineage>
</organism>
<evidence type="ECO:0000313" key="1">
    <source>
        <dbReference type="EMBL" id="KAH0758780.1"/>
    </source>
</evidence>
<keyword evidence="2" id="KW-1185">Reference proteome</keyword>
<sequence length="128" mass="14857">MESEPTNSPLHIYQRTSLKPNEYLVKQHNDGQTYSLEEEEEEEDIVTFAGGRKMSRKHRKEYITRAIGPVVPLRGDYHKPTCIELSRMAIDKFNNENAQNYEFVEILNMNGQKEGGFGIISHLMPRML</sequence>
<comment type="caution">
    <text evidence="1">The sequence shown here is derived from an EMBL/GenBank/DDBJ whole genome shotgun (WGS) entry which is preliminary data.</text>
</comment>
<protein>
    <submittedName>
        <fullName evidence="1">Uncharacterized protein</fullName>
    </submittedName>
</protein>